<dbReference type="HOGENOM" id="CLU_034908_1_0_1"/>
<evidence type="ECO:0000256" key="4">
    <source>
        <dbReference type="SAM" id="Phobius"/>
    </source>
</evidence>
<evidence type="ECO:0000256" key="1">
    <source>
        <dbReference type="ARBA" id="ARBA00004123"/>
    </source>
</evidence>
<dbReference type="InParanoid" id="H3D6Z2"/>
<keyword evidence="4" id="KW-0472">Membrane</keyword>
<gene>
    <name evidence="5" type="primary">MTDH</name>
</gene>
<dbReference type="GO" id="GO:0006357">
    <property type="term" value="P:regulation of transcription by RNA polymerase II"/>
    <property type="evidence" value="ECO:0007669"/>
    <property type="project" value="TreeGrafter"/>
</dbReference>
<dbReference type="GO" id="GO:0045766">
    <property type="term" value="P:positive regulation of angiogenesis"/>
    <property type="evidence" value="ECO:0007669"/>
    <property type="project" value="InterPro"/>
</dbReference>
<dbReference type="InterPro" id="IPR031402">
    <property type="entry name" value="LYRIC"/>
</dbReference>
<dbReference type="GeneTree" id="ENSGT00940000154181"/>
<feature type="region of interest" description="Disordered" evidence="3">
    <location>
        <begin position="345"/>
        <end position="430"/>
    </location>
</feature>
<protein>
    <submittedName>
        <fullName evidence="5">Metadherin</fullName>
    </submittedName>
</protein>
<dbReference type="PANTHER" id="PTHR23251:SF0">
    <property type="entry name" value="PROTEIN LYRIC"/>
    <property type="match status" value="1"/>
</dbReference>
<feature type="compositionally biased region" description="Basic and acidic residues" evidence="3">
    <location>
        <begin position="147"/>
        <end position="156"/>
    </location>
</feature>
<feature type="transmembrane region" description="Helical" evidence="4">
    <location>
        <begin position="49"/>
        <end position="74"/>
    </location>
</feature>
<dbReference type="GO" id="GO:0043066">
    <property type="term" value="P:negative regulation of apoptotic process"/>
    <property type="evidence" value="ECO:0007669"/>
    <property type="project" value="InterPro"/>
</dbReference>
<sequence>RMEQWQDAASQQVKLLTNRLNELLSKSLGLLRSELGVDLGLKPELIPPWVILLAACTGLVLMVVLWASVCRAIFKKRGAVRPEDDGIEIKRTVSKPIKSEEPKKKKKKVFVWNQKTQSNGRAVAEPQEEAIVSEELVPHHQPPPSEVKLEKIPEAKKSKKKAKQAAKETKPAAGDGKEPEEEIPHSAQWSFSGTWETKVSNKEKREQRKKDKSSSDGSASPGGGDTPVSTPPEQPKTTAAPAPTNQKKKKECYITIVPQPPQATSLKDLKVAAVSACITEVPVKVPTHKISGKSEPWKANREESLWGGDIDESWTVIEAGMPTAERKLVSLAGLNAEPVRDLPWIGQPRVDDEWSGLNGSSVDPSSDWNAPAEVWGNYEDPTSAAPPLPQKLLPEPTRVTLRLESPDDDEDDKEKPEENQAPKPAKKKKA</sequence>
<keyword evidence="4" id="KW-0812">Transmembrane</keyword>
<organism evidence="5 6">
    <name type="scientific">Tetraodon nigroviridis</name>
    <name type="common">Spotted green pufferfish</name>
    <name type="synonym">Chelonodon nigroviridis</name>
    <dbReference type="NCBI Taxonomy" id="99883"/>
    <lineage>
        <taxon>Eukaryota</taxon>
        <taxon>Metazoa</taxon>
        <taxon>Chordata</taxon>
        <taxon>Craniata</taxon>
        <taxon>Vertebrata</taxon>
        <taxon>Euteleostomi</taxon>
        <taxon>Actinopterygii</taxon>
        <taxon>Neopterygii</taxon>
        <taxon>Teleostei</taxon>
        <taxon>Neoteleostei</taxon>
        <taxon>Acanthomorphata</taxon>
        <taxon>Eupercaria</taxon>
        <taxon>Tetraodontiformes</taxon>
        <taxon>Tetradontoidea</taxon>
        <taxon>Tetraodontidae</taxon>
        <taxon>Tetraodon</taxon>
    </lineage>
</organism>
<name>H3D6Z2_TETNG</name>
<dbReference type="FunCoup" id="H3D6Z2">
    <property type="interactions" value="560"/>
</dbReference>
<feature type="compositionally biased region" description="Basic and acidic residues" evidence="3">
    <location>
        <begin position="199"/>
        <end position="214"/>
    </location>
</feature>
<evidence type="ECO:0000313" key="6">
    <source>
        <dbReference type="Proteomes" id="UP000007303"/>
    </source>
</evidence>
<keyword evidence="4" id="KW-1133">Transmembrane helix</keyword>
<feature type="region of interest" description="Disordered" evidence="3">
    <location>
        <begin position="134"/>
        <end position="249"/>
    </location>
</feature>
<feature type="compositionally biased region" description="Polar residues" evidence="3">
    <location>
        <begin position="187"/>
        <end position="198"/>
    </location>
</feature>
<dbReference type="OMA" id="AEVWGNY"/>
<reference evidence="5" key="2">
    <citation type="submission" date="2025-08" db="UniProtKB">
        <authorList>
            <consortium name="Ensembl"/>
        </authorList>
    </citation>
    <scope>IDENTIFICATION</scope>
</reference>
<reference evidence="5" key="3">
    <citation type="submission" date="2025-09" db="UniProtKB">
        <authorList>
            <consortium name="Ensembl"/>
        </authorList>
    </citation>
    <scope>IDENTIFICATION</scope>
</reference>
<dbReference type="Proteomes" id="UP000007303">
    <property type="component" value="Unassembled WGS sequence"/>
</dbReference>
<dbReference type="InterPro" id="IPR052305">
    <property type="entry name" value="TransReg_TumorExp"/>
</dbReference>
<dbReference type="GO" id="GO:0005634">
    <property type="term" value="C:nucleus"/>
    <property type="evidence" value="ECO:0007669"/>
    <property type="project" value="UniProtKB-SubCell"/>
</dbReference>
<dbReference type="GO" id="GO:0003712">
    <property type="term" value="F:transcription coregulator activity"/>
    <property type="evidence" value="ECO:0007669"/>
    <property type="project" value="TreeGrafter"/>
</dbReference>
<reference evidence="6" key="1">
    <citation type="journal article" date="2004" name="Nature">
        <title>Genome duplication in the teleost fish Tetraodon nigroviridis reveals the early vertebrate proto-karyotype.</title>
        <authorList>
            <person name="Jaillon O."/>
            <person name="Aury J.-M."/>
            <person name="Brunet F."/>
            <person name="Petit J.-L."/>
            <person name="Stange-Thomann N."/>
            <person name="Mauceli E."/>
            <person name="Bouneau L."/>
            <person name="Fischer C."/>
            <person name="Ozouf-Costaz C."/>
            <person name="Bernot A."/>
            <person name="Nicaud S."/>
            <person name="Jaffe D."/>
            <person name="Fisher S."/>
            <person name="Lutfalla G."/>
            <person name="Dossat C."/>
            <person name="Segurens B."/>
            <person name="Dasilva C."/>
            <person name="Salanoubat M."/>
            <person name="Levy M."/>
            <person name="Boudet N."/>
            <person name="Castellano S."/>
            <person name="Anthouard V."/>
            <person name="Jubin C."/>
            <person name="Castelli V."/>
            <person name="Katinka M."/>
            <person name="Vacherie B."/>
            <person name="Biemont C."/>
            <person name="Skalli Z."/>
            <person name="Cattolico L."/>
            <person name="Poulain J."/>
            <person name="De Berardinis V."/>
            <person name="Cruaud C."/>
            <person name="Duprat S."/>
            <person name="Brottier P."/>
            <person name="Coutanceau J.-P."/>
            <person name="Gouzy J."/>
            <person name="Parra G."/>
            <person name="Lardier G."/>
            <person name="Chapple C."/>
            <person name="McKernan K.J."/>
            <person name="McEwan P."/>
            <person name="Bosak S."/>
            <person name="Kellis M."/>
            <person name="Volff J.-N."/>
            <person name="Guigo R."/>
            <person name="Zody M.C."/>
            <person name="Mesirov J."/>
            <person name="Lindblad-Toh K."/>
            <person name="Birren B."/>
            <person name="Nusbaum C."/>
            <person name="Kahn D."/>
            <person name="Robinson-Rechavi M."/>
            <person name="Laudet V."/>
            <person name="Schachter V."/>
            <person name="Quetier F."/>
            <person name="Saurin W."/>
            <person name="Scarpelli C."/>
            <person name="Wincker P."/>
            <person name="Lander E.S."/>
            <person name="Weissenbach J."/>
            <person name="Roest Crollius H."/>
        </authorList>
    </citation>
    <scope>NUCLEOTIDE SEQUENCE [LARGE SCALE GENOMIC DNA]</scope>
</reference>
<dbReference type="GO" id="GO:0043123">
    <property type="term" value="P:positive regulation of canonical NF-kappaB signal transduction"/>
    <property type="evidence" value="ECO:0007669"/>
    <property type="project" value="InterPro"/>
</dbReference>
<dbReference type="PANTHER" id="PTHR23251">
    <property type="entry name" value="LYSINE-RICH CEACAM1 CO-ISOLATED PROTEIN LYRIC PROTEIN"/>
    <property type="match status" value="1"/>
</dbReference>
<keyword evidence="2" id="KW-0539">Nucleus</keyword>
<dbReference type="AlphaFoldDB" id="H3D6Z2"/>
<dbReference type="Pfam" id="PF15686">
    <property type="entry name" value="LYRIC"/>
    <property type="match status" value="1"/>
</dbReference>
<dbReference type="STRING" id="99883.ENSTNIP00000016283"/>
<evidence type="ECO:0000313" key="5">
    <source>
        <dbReference type="Ensembl" id="ENSTNIP00000016283.1"/>
    </source>
</evidence>
<comment type="subcellular location">
    <subcellularLocation>
        <location evidence="1">Nucleus</location>
    </subcellularLocation>
</comment>
<keyword evidence="6" id="KW-1185">Reference proteome</keyword>
<evidence type="ECO:0000256" key="3">
    <source>
        <dbReference type="SAM" id="MobiDB-lite"/>
    </source>
</evidence>
<accession>H3D6Z2</accession>
<evidence type="ECO:0000256" key="2">
    <source>
        <dbReference type="ARBA" id="ARBA00023242"/>
    </source>
</evidence>
<feature type="compositionally biased region" description="Polar residues" evidence="3">
    <location>
        <begin position="357"/>
        <end position="368"/>
    </location>
</feature>
<proteinExistence type="predicted"/>
<dbReference type="Ensembl" id="ENSTNIT00000016495.1">
    <property type="protein sequence ID" value="ENSTNIP00000016283.1"/>
    <property type="gene ID" value="ENSTNIG00000013293.1"/>
</dbReference>